<evidence type="ECO:0000313" key="2">
    <source>
        <dbReference type="EMBL" id="MBI1685133.1"/>
    </source>
</evidence>
<feature type="transmembrane region" description="Helical" evidence="1">
    <location>
        <begin position="156"/>
        <end position="177"/>
    </location>
</feature>
<evidence type="ECO:0008006" key="4">
    <source>
        <dbReference type="Google" id="ProtNLM"/>
    </source>
</evidence>
<protein>
    <recommendedName>
        <fullName evidence="4">Glycerophosphoryl diester phosphodiesterase membrane domain-containing protein</fullName>
    </recommendedName>
</protein>
<keyword evidence="3" id="KW-1185">Reference proteome</keyword>
<name>A0ABS0SZT1_9CAUL</name>
<feature type="transmembrane region" description="Helical" evidence="1">
    <location>
        <begin position="121"/>
        <end position="150"/>
    </location>
</feature>
<feature type="transmembrane region" description="Helical" evidence="1">
    <location>
        <begin position="260"/>
        <end position="284"/>
    </location>
</feature>
<proteinExistence type="predicted"/>
<sequence length="312" mass="33117">MKTFSATDAAISGFRLVREHPKAIGVWVIVSTIVSAIVGVLTVAVFGGQLDTFTELSKDTSPDPTETLRAMASMGPFVLFSLVYSLVYYSVLLAGVYRIVLRPADSRRAYLRLGRDELRQAGVSILLVLVLTGIYFGGVLALILVAGVLSVVSKPLAGLAGFLLVVALCAGLIYASVRLSLANVLTFAKGKIDVFGSWRLTKGRFWPIFGAYFVATALFFVVYLLLALFVVLLGGALSGFDLDTLSELLKSSQATNLETLLKPTGILSLAVGGLMAVLTSVTIYTPSAAIYAAIVEPDAEPAPAEKRGPFDV</sequence>
<keyword evidence="1" id="KW-0812">Transmembrane</keyword>
<organism evidence="2 3">
    <name type="scientific">Caulobacter hibisci</name>
    <dbReference type="NCBI Taxonomy" id="2035993"/>
    <lineage>
        <taxon>Bacteria</taxon>
        <taxon>Pseudomonadati</taxon>
        <taxon>Pseudomonadota</taxon>
        <taxon>Alphaproteobacteria</taxon>
        <taxon>Caulobacterales</taxon>
        <taxon>Caulobacteraceae</taxon>
        <taxon>Caulobacter</taxon>
    </lineage>
</organism>
<evidence type="ECO:0000256" key="1">
    <source>
        <dbReference type="SAM" id="Phobius"/>
    </source>
</evidence>
<dbReference type="Proteomes" id="UP000639859">
    <property type="component" value="Unassembled WGS sequence"/>
</dbReference>
<gene>
    <name evidence="2" type="ORF">I4Q42_15790</name>
</gene>
<comment type="caution">
    <text evidence="2">The sequence shown here is derived from an EMBL/GenBank/DDBJ whole genome shotgun (WGS) entry which is preliminary data.</text>
</comment>
<dbReference type="EMBL" id="JADWOX010000011">
    <property type="protein sequence ID" value="MBI1685133.1"/>
    <property type="molecule type" value="Genomic_DNA"/>
</dbReference>
<keyword evidence="1" id="KW-1133">Transmembrane helix</keyword>
<feature type="transmembrane region" description="Helical" evidence="1">
    <location>
        <begin position="24"/>
        <end position="46"/>
    </location>
</feature>
<feature type="transmembrane region" description="Helical" evidence="1">
    <location>
        <begin position="77"/>
        <end position="100"/>
    </location>
</feature>
<evidence type="ECO:0000313" key="3">
    <source>
        <dbReference type="Proteomes" id="UP000639859"/>
    </source>
</evidence>
<dbReference type="RefSeq" id="WP_198577044.1">
    <property type="nucleotide sequence ID" value="NZ_JADWOX010000011.1"/>
</dbReference>
<reference evidence="2 3" key="1">
    <citation type="submission" date="2020-11" db="EMBL/GenBank/DDBJ databases">
        <title>genome sequence of strain KACC 18849.</title>
        <authorList>
            <person name="Gao J."/>
            <person name="Zhang X."/>
        </authorList>
    </citation>
    <scope>NUCLEOTIDE SEQUENCE [LARGE SCALE GENOMIC DNA]</scope>
    <source>
        <strain evidence="2 3">KACC 18849</strain>
    </source>
</reference>
<accession>A0ABS0SZT1</accession>
<keyword evidence="1" id="KW-0472">Membrane</keyword>
<feature type="transmembrane region" description="Helical" evidence="1">
    <location>
        <begin position="209"/>
        <end position="240"/>
    </location>
</feature>